<organism evidence="1 2">
    <name type="scientific">Komagataeibacter swingsii</name>
    <dbReference type="NCBI Taxonomy" id="215220"/>
    <lineage>
        <taxon>Bacteria</taxon>
        <taxon>Pseudomonadati</taxon>
        <taxon>Pseudomonadota</taxon>
        <taxon>Alphaproteobacteria</taxon>
        <taxon>Acetobacterales</taxon>
        <taxon>Acetobacteraceae</taxon>
        <taxon>Komagataeibacter</taxon>
    </lineage>
</organism>
<evidence type="ECO:0000313" key="1">
    <source>
        <dbReference type="EMBL" id="NVN35571.1"/>
    </source>
</evidence>
<name>A0A850P417_9PROT</name>
<dbReference type="EMBL" id="JABXXS010000002">
    <property type="protein sequence ID" value="NVN35571.1"/>
    <property type="molecule type" value="Genomic_DNA"/>
</dbReference>
<protein>
    <submittedName>
        <fullName evidence="1">Uncharacterized protein</fullName>
    </submittedName>
</protein>
<sequence length="69" mass="7235">MAWQAEADHAGVLPVHGARFHHKMHCTTPPDRAGCAPALSCAVARFRIGGRGHPGTRWQAIAGGARALA</sequence>
<dbReference type="AlphaFoldDB" id="A0A850P417"/>
<accession>A0A850P417</accession>
<evidence type="ECO:0000313" key="2">
    <source>
        <dbReference type="Proteomes" id="UP000522590"/>
    </source>
</evidence>
<reference evidence="1 2" key="1">
    <citation type="submission" date="2020-06" db="EMBL/GenBank/DDBJ databases">
        <title>Description of novel acetic acid bacteria.</title>
        <authorList>
            <person name="Sombolestani A."/>
        </authorList>
    </citation>
    <scope>NUCLEOTIDE SEQUENCE [LARGE SCALE GENOMIC DNA]</scope>
    <source>
        <strain evidence="1 2">LMG 25</strain>
    </source>
</reference>
<dbReference type="Proteomes" id="UP000522590">
    <property type="component" value="Unassembled WGS sequence"/>
</dbReference>
<dbReference type="RefSeq" id="WP_176642258.1">
    <property type="nucleotide sequence ID" value="NZ_JABXXS010000002.1"/>
</dbReference>
<comment type="caution">
    <text evidence="1">The sequence shown here is derived from an EMBL/GenBank/DDBJ whole genome shotgun (WGS) entry which is preliminary data.</text>
</comment>
<gene>
    <name evidence="1" type="ORF">HUK81_01225</name>
</gene>
<proteinExistence type="predicted"/>